<dbReference type="EC" id="4.3.2.9" evidence="1"/>
<dbReference type="InterPro" id="IPR036568">
    <property type="entry name" value="GGCT-like_sf"/>
</dbReference>
<dbReference type="GO" id="GO:0003839">
    <property type="term" value="F:gamma-glutamylcyclotransferase activity"/>
    <property type="evidence" value="ECO:0007669"/>
    <property type="project" value="UniProtKB-EC"/>
</dbReference>
<name>A0A653BKW8_CALMS</name>
<dbReference type="AlphaFoldDB" id="A0A653BKW8"/>
<gene>
    <name evidence="4" type="ORF">CALMAC_LOCUS1492</name>
</gene>
<dbReference type="CDD" id="cd06661">
    <property type="entry name" value="GGCT_like"/>
    <property type="match status" value="1"/>
</dbReference>
<dbReference type="EMBL" id="CAACVG010001764">
    <property type="protein sequence ID" value="VEN35626.1"/>
    <property type="molecule type" value="Genomic_DNA"/>
</dbReference>
<feature type="binding site" evidence="3">
    <location>
        <position position="143"/>
    </location>
    <ligand>
        <name>substrate</name>
    </ligand>
</feature>
<evidence type="ECO:0000256" key="3">
    <source>
        <dbReference type="PIRSR" id="PIRSR617939-2"/>
    </source>
</evidence>
<evidence type="ECO:0000313" key="4">
    <source>
        <dbReference type="EMBL" id="VEN35626.1"/>
    </source>
</evidence>
<dbReference type="Pfam" id="PF13772">
    <property type="entry name" value="AIG2_2"/>
    <property type="match status" value="1"/>
</dbReference>
<protein>
    <recommendedName>
        <fullName evidence="1">gamma-glutamylcyclotransferase</fullName>
        <ecNumber evidence="1">4.3.2.9</ecNumber>
    </recommendedName>
</protein>
<dbReference type="Proteomes" id="UP000410492">
    <property type="component" value="Unassembled WGS sequence"/>
</dbReference>
<organism evidence="4 5">
    <name type="scientific">Callosobruchus maculatus</name>
    <name type="common">Southern cowpea weevil</name>
    <name type="synonym">Pulse bruchid</name>
    <dbReference type="NCBI Taxonomy" id="64391"/>
    <lineage>
        <taxon>Eukaryota</taxon>
        <taxon>Metazoa</taxon>
        <taxon>Ecdysozoa</taxon>
        <taxon>Arthropoda</taxon>
        <taxon>Hexapoda</taxon>
        <taxon>Insecta</taxon>
        <taxon>Pterygota</taxon>
        <taxon>Neoptera</taxon>
        <taxon>Endopterygota</taxon>
        <taxon>Coleoptera</taxon>
        <taxon>Polyphaga</taxon>
        <taxon>Cucujiformia</taxon>
        <taxon>Chrysomeloidea</taxon>
        <taxon>Chrysomelidae</taxon>
        <taxon>Bruchinae</taxon>
        <taxon>Bruchini</taxon>
        <taxon>Callosobruchus</taxon>
    </lineage>
</organism>
<evidence type="ECO:0000256" key="2">
    <source>
        <dbReference type="ARBA" id="ARBA00023239"/>
    </source>
</evidence>
<proteinExistence type="predicted"/>
<keyword evidence="2" id="KW-0456">Lyase</keyword>
<reference evidence="4 5" key="1">
    <citation type="submission" date="2019-01" db="EMBL/GenBank/DDBJ databases">
        <authorList>
            <person name="Sayadi A."/>
        </authorList>
    </citation>
    <scope>NUCLEOTIDE SEQUENCE [LARGE SCALE GENOMIC DNA]</scope>
</reference>
<dbReference type="PANTHER" id="PTHR12935">
    <property type="entry name" value="GAMMA-GLUTAMYLCYCLOTRANSFERASE"/>
    <property type="match status" value="1"/>
</dbReference>
<evidence type="ECO:0000256" key="1">
    <source>
        <dbReference type="ARBA" id="ARBA00012346"/>
    </source>
</evidence>
<dbReference type="OrthoDB" id="2924818at2759"/>
<evidence type="ECO:0000313" key="5">
    <source>
        <dbReference type="Proteomes" id="UP000410492"/>
    </source>
</evidence>
<dbReference type="InterPro" id="IPR013024">
    <property type="entry name" value="GGCT-like"/>
</dbReference>
<dbReference type="SUPFAM" id="SSF110857">
    <property type="entry name" value="Gamma-glutamyl cyclotransferase-like"/>
    <property type="match status" value="1"/>
</dbReference>
<accession>A0A653BKW8</accession>
<dbReference type="Gene3D" id="3.10.490.10">
    <property type="entry name" value="Gamma-glutamyl cyclotransferase-like"/>
    <property type="match status" value="1"/>
</dbReference>
<dbReference type="PANTHER" id="PTHR12935:SF0">
    <property type="entry name" value="GAMMA-GLUTAMYLCYCLOTRANSFERASE"/>
    <property type="match status" value="1"/>
</dbReference>
<dbReference type="InterPro" id="IPR017939">
    <property type="entry name" value="G-Glutamylcylcotransferase"/>
</dbReference>
<sequence length="178" mass="20546">MTKTFINTGPGRFLYFAYGLNLQSAYMKRAAPTAVRKGTGCLCGYRVDFVRKNKKWKGAMATIVPHKGQQVFGAIWEIKNTDQNSLYRFNGVYSNYFYPRTVNVRHLEIDKLVNCIVFIQNAVVPTYIKHVRLPPARQPSEFYMQELMRGARESKLPILAQIYAQVKTNGKDYDEFLD</sequence>
<keyword evidence="5" id="KW-1185">Reference proteome</keyword>